<proteinExistence type="predicted"/>
<name>A0A6J5N4H8_9CAUD</name>
<organism evidence="1">
    <name type="scientific">uncultured Caudovirales phage</name>
    <dbReference type="NCBI Taxonomy" id="2100421"/>
    <lineage>
        <taxon>Viruses</taxon>
        <taxon>Duplodnaviria</taxon>
        <taxon>Heunggongvirae</taxon>
        <taxon>Uroviricota</taxon>
        <taxon>Caudoviricetes</taxon>
        <taxon>Peduoviridae</taxon>
        <taxon>Maltschvirus</taxon>
        <taxon>Maltschvirus maltsch</taxon>
    </lineage>
</organism>
<sequence length="156" mass="17167">MASRPYTGNKDAVHAAKREGTKALVDYCCFLFGVKNIGIFSDRNMVGANPPKKSVHATWRATDLRGTAEQRIKMIAFLFDHRDALGIEEIHDYAGSYMANPNGWGAGYRCDRDAFKLWDSKNNGGSKGADWVHVEISPAMADDVAAVHAAFKKIFG</sequence>
<accession>A0A6J5N4H8</accession>
<evidence type="ECO:0000313" key="1">
    <source>
        <dbReference type="EMBL" id="CAB4153964.1"/>
    </source>
</evidence>
<protein>
    <submittedName>
        <fullName evidence="1">Uncharacterized protein</fullName>
    </submittedName>
</protein>
<dbReference type="EMBL" id="LR796600">
    <property type="protein sequence ID" value="CAB4153964.1"/>
    <property type="molecule type" value="Genomic_DNA"/>
</dbReference>
<gene>
    <name evidence="1" type="ORF">UFOVP625_39</name>
</gene>
<reference evidence="1" key="1">
    <citation type="submission" date="2020-04" db="EMBL/GenBank/DDBJ databases">
        <authorList>
            <person name="Chiriac C."/>
            <person name="Salcher M."/>
            <person name="Ghai R."/>
            <person name="Kavagutti S V."/>
        </authorList>
    </citation>
    <scope>NUCLEOTIDE SEQUENCE</scope>
</reference>